<sequence length="514" mass="59345">MIADEVSVNKFTVHQIITQDLMMRKVCAKWVPRVLTAKQKQRRVDVCREMLNELENKPDFLDNVVTGDESWTFQYDPETKAQSSEWHTPASPRPKKARMSKSRVKTMLIVFFDKRGLIHKEFVPQGKTVNAEFYKEVLRRLHKAVKRKRQDLAQRWRLHHDNAPAHTAFLVTSYLTRIGVEVLPQPPYSPDMSPPNFFLFPKPFPYPEEAGLPIGGPDFSRYVMLEVHYNNPDHRAGLVDSSGLRIYHTPRLRQHDAGVMELGLEYTDKMAIPPRQPAFFLSGHCVPECTRVGLPADGIVVFGSQLHTHLTGTGVWTHHYRGGQELPLLNGDDHYSTHFQEIRTLRNRVLVKPGDGLVTICRYATPDRSNITLGGFAISEEMCVNYVHYFPKTDLEVCKSSVDSKFLESYFLYEKEYNDEPTSPQHGISDNYHSIRWSRNNVEFLQRFYEAAPLSMQCNKSSGERFPHWQLSDWLTNNDRSGKIYSGIYRDEELIPRVEERSYVVDSKQAAVSR</sequence>
<dbReference type="Pfam" id="PF03712">
    <property type="entry name" value="Cu2_monoox_C"/>
    <property type="match status" value="1"/>
</dbReference>
<organism evidence="11 12">
    <name type="scientific">Cordylochernes scorpioides</name>
    <dbReference type="NCBI Taxonomy" id="51811"/>
    <lineage>
        <taxon>Eukaryota</taxon>
        <taxon>Metazoa</taxon>
        <taxon>Ecdysozoa</taxon>
        <taxon>Arthropoda</taxon>
        <taxon>Chelicerata</taxon>
        <taxon>Arachnida</taxon>
        <taxon>Pseudoscorpiones</taxon>
        <taxon>Cheliferoidea</taxon>
        <taxon>Chernetidae</taxon>
        <taxon>Cordylochernes</taxon>
    </lineage>
</organism>
<evidence type="ECO:0000259" key="9">
    <source>
        <dbReference type="Pfam" id="PF01082"/>
    </source>
</evidence>
<dbReference type="InterPro" id="IPR014784">
    <property type="entry name" value="Cu2_ascorb_mOase-like_C"/>
</dbReference>
<dbReference type="PANTHER" id="PTHR10157:SF29">
    <property type="entry name" value="DOPAMINE BETA-HYDROXYLASE"/>
    <property type="match status" value="1"/>
</dbReference>
<evidence type="ECO:0000256" key="2">
    <source>
        <dbReference type="ARBA" id="ARBA00004370"/>
    </source>
</evidence>
<keyword evidence="4" id="KW-1133">Transmembrane helix</keyword>
<dbReference type="Gene3D" id="2.60.120.230">
    <property type="match status" value="1"/>
</dbReference>
<protein>
    <submittedName>
        <fullName evidence="11">DBH</fullName>
    </submittedName>
</protein>
<proteinExistence type="predicted"/>
<evidence type="ECO:0000256" key="7">
    <source>
        <dbReference type="ARBA" id="ARBA00023180"/>
    </source>
</evidence>
<dbReference type="InterPro" id="IPR036397">
    <property type="entry name" value="RNaseH_sf"/>
</dbReference>
<dbReference type="PANTHER" id="PTHR10157">
    <property type="entry name" value="DOPAMINE BETA HYDROXYLASE RELATED"/>
    <property type="match status" value="1"/>
</dbReference>
<dbReference type="Gene3D" id="2.60.120.310">
    <property type="entry name" value="Copper type II, ascorbate-dependent monooxygenase, N-terminal domain"/>
    <property type="match status" value="1"/>
</dbReference>
<evidence type="ECO:0000256" key="3">
    <source>
        <dbReference type="ARBA" id="ARBA00022692"/>
    </source>
</evidence>
<comment type="subcellular location">
    <subcellularLocation>
        <location evidence="2">Membrane</location>
    </subcellularLocation>
</comment>
<gene>
    <name evidence="11" type="ORF">LAZ67_4000613</name>
</gene>
<dbReference type="InterPro" id="IPR036939">
    <property type="entry name" value="Cu2_ascorb_mOase_N_sf"/>
</dbReference>
<dbReference type="InterPro" id="IPR001888">
    <property type="entry name" value="Transposase_1"/>
</dbReference>
<evidence type="ECO:0000256" key="1">
    <source>
        <dbReference type="ARBA" id="ARBA00001973"/>
    </source>
</evidence>
<dbReference type="SUPFAM" id="SSF49742">
    <property type="entry name" value="PHM/PNGase F"/>
    <property type="match status" value="2"/>
</dbReference>
<feature type="domain" description="Copper type II ascorbate-dependent monooxygenase N-terminal" evidence="9">
    <location>
        <begin position="202"/>
        <end position="235"/>
    </location>
</feature>
<dbReference type="InterPro" id="IPR024548">
    <property type="entry name" value="Cu2_monoox_C"/>
</dbReference>
<keyword evidence="3" id="KW-0812">Transmembrane</keyword>
<dbReference type="PRINTS" id="PR00767">
    <property type="entry name" value="DBMONOXGNASE"/>
</dbReference>
<keyword evidence="7" id="KW-0325">Glycoprotein</keyword>
<evidence type="ECO:0000259" key="10">
    <source>
        <dbReference type="Pfam" id="PF03712"/>
    </source>
</evidence>
<accession>A0ABY6KBF5</accession>
<comment type="cofactor">
    <cofactor evidence="1">
        <name>Cu(2+)</name>
        <dbReference type="ChEBI" id="CHEBI:29036"/>
    </cofactor>
</comment>
<dbReference type="Gene3D" id="3.30.420.10">
    <property type="entry name" value="Ribonuclease H-like superfamily/Ribonuclease H"/>
    <property type="match status" value="1"/>
</dbReference>
<feature type="domain" description="Copper type II ascorbate-dependent monooxygenase C-terminal" evidence="10">
    <location>
        <begin position="256"/>
        <end position="411"/>
    </location>
</feature>
<dbReference type="InterPro" id="IPR000945">
    <property type="entry name" value="DBH-like"/>
</dbReference>
<keyword evidence="12" id="KW-1185">Reference proteome</keyword>
<reference evidence="11 12" key="1">
    <citation type="submission" date="2022-01" db="EMBL/GenBank/DDBJ databases">
        <title>A chromosomal length assembly of Cordylochernes scorpioides.</title>
        <authorList>
            <person name="Zeh D."/>
            <person name="Zeh J."/>
        </authorList>
    </citation>
    <scope>NUCLEOTIDE SEQUENCE [LARGE SCALE GENOMIC DNA]</scope>
    <source>
        <strain evidence="11">IN4F17</strain>
        <tissue evidence="11">Whole Body</tissue>
    </source>
</reference>
<dbReference type="Pfam" id="PF01359">
    <property type="entry name" value="Transposase_1"/>
    <property type="match status" value="1"/>
</dbReference>
<evidence type="ECO:0000313" key="12">
    <source>
        <dbReference type="Proteomes" id="UP001235939"/>
    </source>
</evidence>
<evidence type="ECO:0000256" key="4">
    <source>
        <dbReference type="ARBA" id="ARBA00022989"/>
    </source>
</evidence>
<dbReference type="InterPro" id="IPR008977">
    <property type="entry name" value="PHM/PNGase_F_dom_sf"/>
</dbReference>
<keyword evidence="5" id="KW-0472">Membrane</keyword>
<feature type="non-terminal residue" evidence="11">
    <location>
        <position position="514"/>
    </location>
</feature>
<evidence type="ECO:0000256" key="8">
    <source>
        <dbReference type="SAM" id="MobiDB-lite"/>
    </source>
</evidence>
<dbReference type="InterPro" id="IPR000323">
    <property type="entry name" value="Cu2_ascorb_mOase_N"/>
</dbReference>
<dbReference type="Proteomes" id="UP001235939">
    <property type="component" value="Chromosome 04"/>
</dbReference>
<feature type="region of interest" description="Disordered" evidence="8">
    <location>
        <begin position="77"/>
        <end position="99"/>
    </location>
</feature>
<dbReference type="InterPro" id="IPR028460">
    <property type="entry name" value="Tbh/DBH"/>
</dbReference>
<keyword evidence="6" id="KW-1015">Disulfide bond</keyword>
<dbReference type="EMBL" id="CP092866">
    <property type="protein sequence ID" value="UYV66179.1"/>
    <property type="molecule type" value="Genomic_DNA"/>
</dbReference>
<evidence type="ECO:0000256" key="5">
    <source>
        <dbReference type="ARBA" id="ARBA00023136"/>
    </source>
</evidence>
<dbReference type="Pfam" id="PF01082">
    <property type="entry name" value="Cu2_monooxygen"/>
    <property type="match status" value="1"/>
</dbReference>
<evidence type="ECO:0000313" key="11">
    <source>
        <dbReference type="EMBL" id="UYV66179.1"/>
    </source>
</evidence>
<evidence type="ECO:0000256" key="6">
    <source>
        <dbReference type="ARBA" id="ARBA00023157"/>
    </source>
</evidence>
<name>A0ABY6KBF5_9ARAC</name>